<reference evidence="6" key="1">
    <citation type="submission" date="2016-10" db="EMBL/GenBank/DDBJ databases">
        <authorList>
            <person name="Varghese N."/>
            <person name="Submissions S."/>
        </authorList>
    </citation>
    <scope>NUCLEOTIDE SEQUENCE [LARGE SCALE GENOMIC DNA]</scope>
    <source>
        <strain evidence="6">CCTCC 2012022</strain>
    </source>
</reference>
<proteinExistence type="inferred from homology"/>
<dbReference type="HAMAP" id="MF_01172">
    <property type="entry name" value="AstB"/>
    <property type="match status" value="1"/>
</dbReference>
<feature type="active site" evidence="3">
    <location>
        <position position="174"/>
    </location>
</feature>
<dbReference type="NCBIfam" id="TIGR03241">
    <property type="entry name" value="arg_catab_astB"/>
    <property type="match status" value="1"/>
</dbReference>
<dbReference type="OrthoDB" id="248552at2"/>
<evidence type="ECO:0000313" key="6">
    <source>
        <dbReference type="Proteomes" id="UP000243063"/>
    </source>
</evidence>
<comment type="similarity">
    <text evidence="3">Belongs to the succinylarginine dihydrolase family.</text>
</comment>
<dbReference type="InterPro" id="IPR037031">
    <property type="entry name" value="AstB_sf"/>
</dbReference>
<comment type="catalytic activity">
    <reaction evidence="3">
        <text>N(2)-succinyl-L-arginine + 2 H2O + 2 H(+) = N(2)-succinyl-L-ornithine + 2 NH4(+) + CO2</text>
        <dbReference type="Rhea" id="RHEA:19533"/>
        <dbReference type="ChEBI" id="CHEBI:15377"/>
        <dbReference type="ChEBI" id="CHEBI:15378"/>
        <dbReference type="ChEBI" id="CHEBI:16526"/>
        <dbReference type="ChEBI" id="CHEBI:28938"/>
        <dbReference type="ChEBI" id="CHEBI:58241"/>
        <dbReference type="ChEBI" id="CHEBI:58514"/>
        <dbReference type="EC" id="3.5.3.23"/>
    </reaction>
</comment>
<dbReference type="EMBL" id="LT629780">
    <property type="protein sequence ID" value="SDT88916.1"/>
    <property type="molecule type" value="Genomic_DNA"/>
</dbReference>
<organism evidence="5 6">
    <name type="scientific">Geopseudomonas guangdongensis</name>
    <dbReference type="NCBI Taxonomy" id="1245526"/>
    <lineage>
        <taxon>Bacteria</taxon>
        <taxon>Pseudomonadati</taxon>
        <taxon>Pseudomonadota</taxon>
        <taxon>Gammaproteobacteria</taxon>
        <taxon>Pseudomonadales</taxon>
        <taxon>Pseudomonadaceae</taxon>
        <taxon>Geopseudomonas</taxon>
    </lineage>
</organism>
<comment type="function">
    <text evidence="3">Catalyzes the hydrolysis of N(2)-succinylarginine into N(2)-succinylornithine, ammonia and CO(2).</text>
</comment>
<feature type="binding site" evidence="3">
    <location>
        <position position="211"/>
    </location>
    <ligand>
        <name>substrate</name>
    </ligand>
</feature>
<evidence type="ECO:0000256" key="2">
    <source>
        <dbReference type="ARBA" id="ARBA00022801"/>
    </source>
</evidence>
<keyword evidence="6" id="KW-1185">Reference proteome</keyword>
<dbReference type="PANTHER" id="PTHR30420:SF2">
    <property type="entry name" value="N-SUCCINYLARGININE DIHYDROLASE"/>
    <property type="match status" value="1"/>
</dbReference>
<evidence type="ECO:0000256" key="1">
    <source>
        <dbReference type="ARBA" id="ARBA00022503"/>
    </source>
</evidence>
<comment type="pathway">
    <text evidence="3">Amino-acid degradation; L-arginine degradation via AST pathway; L-glutamate and succinate from L-arginine: step 2/5.</text>
</comment>
<dbReference type="Proteomes" id="UP000243063">
    <property type="component" value="Chromosome I"/>
</dbReference>
<dbReference type="Gene3D" id="3.75.10.20">
    <property type="entry name" value="Succinylarginine dihydrolase"/>
    <property type="match status" value="1"/>
</dbReference>
<dbReference type="EC" id="3.5.3.23" evidence="3 4"/>
<protein>
    <recommendedName>
        <fullName evidence="3 4">N-succinylarginine dihydrolase</fullName>
        <ecNumber evidence="3 4">3.5.3.23</ecNumber>
    </recommendedName>
</protein>
<feature type="binding site" evidence="3">
    <location>
        <position position="249"/>
    </location>
    <ligand>
        <name>substrate</name>
    </ligand>
</feature>
<feature type="binding site" evidence="3">
    <location>
        <position position="362"/>
    </location>
    <ligand>
        <name>substrate</name>
    </ligand>
</feature>
<feature type="binding site" evidence="3">
    <location>
        <begin position="137"/>
        <end position="138"/>
    </location>
    <ligand>
        <name>substrate</name>
    </ligand>
</feature>
<name>A0A1H2E1B1_9GAMM</name>
<dbReference type="GO" id="GO:0019545">
    <property type="term" value="P:L-arginine catabolic process to succinate"/>
    <property type="evidence" value="ECO:0007669"/>
    <property type="project" value="UniProtKB-UniRule"/>
</dbReference>
<keyword evidence="2 3" id="KW-0378">Hydrolase</keyword>
<feature type="active site" evidence="3">
    <location>
        <position position="247"/>
    </location>
</feature>
<accession>A0A1H2E1B1</accession>
<feature type="binding site" evidence="3">
    <location>
        <position position="110"/>
    </location>
    <ligand>
        <name>substrate</name>
    </ligand>
</feature>
<dbReference type="InterPro" id="IPR007079">
    <property type="entry name" value="SuccinylArg_d-Hdrlase_AstB"/>
</dbReference>
<evidence type="ECO:0000256" key="4">
    <source>
        <dbReference type="NCBIfam" id="TIGR03241"/>
    </source>
</evidence>
<dbReference type="PANTHER" id="PTHR30420">
    <property type="entry name" value="N-SUCCINYLARGININE DIHYDROLASE"/>
    <property type="match status" value="1"/>
</dbReference>
<dbReference type="GO" id="GO:0019544">
    <property type="term" value="P:L-arginine catabolic process to L-glutamate"/>
    <property type="evidence" value="ECO:0007669"/>
    <property type="project" value="UniProtKB-UniRule"/>
</dbReference>
<dbReference type="SUPFAM" id="SSF55909">
    <property type="entry name" value="Pentein"/>
    <property type="match status" value="1"/>
</dbReference>
<dbReference type="RefSeq" id="WP_090211460.1">
    <property type="nucleotide sequence ID" value="NZ_LT629780.1"/>
</dbReference>
<feature type="binding site" evidence="3">
    <location>
        <begin position="19"/>
        <end position="28"/>
    </location>
    <ligand>
        <name>substrate</name>
    </ligand>
</feature>
<gene>
    <name evidence="3" type="primary">astB</name>
    <name evidence="5" type="ORF">SAMN05216580_0210</name>
</gene>
<feature type="active site" description="Nucleophile" evidence="3">
    <location>
        <position position="368"/>
    </location>
</feature>
<evidence type="ECO:0000256" key="3">
    <source>
        <dbReference type="HAMAP-Rule" id="MF_01172"/>
    </source>
</evidence>
<dbReference type="NCBIfam" id="NF009789">
    <property type="entry name" value="PRK13281.1"/>
    <property type="match status" value="1"/>
</dbReference>
<evidence type="ECO:0000313" key="5">
    <source>
        <dbReference type="EMBL" id="SDT88916.1"/>
    </source>
</evidence>
<dbReference type="STRING" id="1245526.SAMN05216580_0210"/>
<dbReference type="UniPathway" id="UPA00185">
    <property type="reaction ID" value="UER00280"/>
</dbReference>
<dbReference type="AlphaFoldDB" id="A0A1H2E1B1"/>
<comment type="subunit">
    <text evidence="3">Homodimer.</text>
</comment>
<sequence length="445" mass="48015">MSAVEVNFDGLVGPTHNYAGLSPGNLASQHNRSRVANPRAAALQGLAKMRRLLELGFVQGVLPPLARPDLGALRRLGFAGSDAQVLAEAARQAPQLLAACASASSMWAANAATVCPSADSGDGRVHFTPANLCSMLHRSLEAPATAALLQRLFADPQHFVHHAPLPAHPALGDEGAANHIRLTPRPGAPGVQLFVHGRDGAEAPATRFPARQSLQASRAVARLHGLDEAALVFARQHPAAIDAGVFHNDVIAVGHGEVLLHHEDAWLDGERVLEALRSALARRGGRLRALCVPRRQVPLQAAVDSYLFNSQLLGRSDGSLLLLVPEECRQQPAVWAYLQELLAADTPIRALEVVDLRQSMRNGGGPACLRLRVELSMAERAALHPEVLLDAERCTQLEQWVRRHYRDRLLPADLADPQLLLESRTALDELTQILKLGAIYSFQHA</sequence>
<keyword evidence="1 3" id="KW-0056">Arginine metabolism</keyword>
<dbReference type="Pfam" id="PF04996">
    <property type="entry name" value="AstB"/>
    <property type="match status" value="1"/>
</dbReference>
<dbReference type="GO" id="GO:0009015">
    <property type="term" value="F:N-succinylarginine dihydrolase activity"/>
    <property type="evidence" value="ECO:0007669"/>
    <property type="project" value="UniProtKB-UniRule"/>
</dbReference>